<protein>
    <submittedName>
        <fullName evidence="1">Uncharacterized protein</fullName>
    </submittedName>
</protein>
<evidence type="ECO:0000313" key="1">
    <source>
        <dbReference type="EMBL" id="PRP73683.1"/>
    </source>
</evidence>
<gene>
    <name evidence="1" type="ORF">PROFUN_16720</name>
</gene>
<dbReference type="InParanoid" id="A0A2P6MPP4"/>
<proteinExistence type="predicted"/>
<accession>A0A2P6MPP4</accession>
<dbReference type="EMBL" id="MDYQ01000574">
    <property type="protein sequence ID" value="PRP73683.1"/>
    <property type="molecule type" value="Genomic_DNA"/>
</dbReference>
<reference evidence="1 2" key="1">
    <citation type="journal article" date="2018" name="Genome Biol. Evol.">
        <title>Multiple Roots of Fruiting Body Formation in Amoebozoa.</title>
        <authorList>
            <person name="Hillmann F."/>
            <person name="Forbes G."/>
            <person name="Novohradska S."/>
            <person name="Ferling I."/>
            <person name="Riege K."/>
            <person name="Groth M."/>
            <person name="Westermann M."/>
            <person name="Marz M."/>
            <person name="Spaller T."/>
            <person name="Winckler T."/>
            <person name="Schaap P."/>
            <person name="Glockner G."/>
        </authorList>
    </citation>
    <scope>NUCLEOTIDE SEQUENCE [LARGE SCALE GENOMIC DNA]</scope>
    <source>
        <strain evidence="1 2">Jena</strain>
    </source>
</reference>
<sequence>MPKFTKVQVFDPVGDFHVDCTKRAQSARTLTNVLQRMTKQNTGGEHSERENVQTDHKKQAFSVCRDKLVSPKDTAAFLMIKICFSLSGESQY</sequence>
<evidence type="ECO:0000313" key="2">
    <source>
        <dbReference type="Proteomes" id="UP000241769"/>
    </source>
</evidence>
<organism evidence="1 2">
    <name type="scientific">Planoprotostelium fungivorum</name>
    <dbReference type="NCBI Taxonomy" id="1890364"/>
    <lineage>
        <taxon>Eukaryota</taxon>
        <taxon>Amoebozoa</taxon>
        <taxon>Evosea</taxon>
        <taxon>Variosea</taxon>
        <taxon>Cavosteliida</taxon>
        <taxon>Cavosteliaceae</taxon>
        <taxon>Planoprotostelium</taxon>
    </lineage>
</organism>
<dbReference type="Proteomes" id="UP000241769">
    <property type="component" value="Unassembled WGS sequence"/>
</dbReference>
<keyword evidence="2" id="KW-1185">Reference proteome</keyword>
<name>A0A2P6MPP4_9EUKA</name>
<dbReference type="AlphaFoldDB" id="A0A2P6MPP4"/>
<comment type="caution">
    <text evidence="1">The sequence shown here is derived from an EMBL/GenBank/DDBJ whole genome shotgun (WGS) entry which is preliminary data.</text>
</comment>